<evidence type="ECO:0000313" key="4">
    <source>
        <dbReference type="Proteomes" id="UP000033865"/>
    </source>
</evidence>
<dbReference type="EMBL" id="LCRN01000057">
    <property type="protein sequence ID" value="KKW34859.1"/>
    <property type="molecule type" value="Genomic_DNA"/>
</dbReference>
<dbReference type="InterPro" id="IPR052721">
    <property type="entry name" value="ET_Amicyanin"/>
</dbReference>
<feature type="chain" id="PRO_5002542196" evidence="1">
    <location>
        <begin position="29"/>
        <end position="266"/>
    </location>
</feature>
<dbReference type="Proteomes" id="UP000033865">
    <property type="component" value="Unassembled WGS sequence"/>
</dbReference>
<gene>
    <name evidence="3" type="ORF">UY82_C0057G0005</name>
</gene>
<keyword evidence="1" id="KW-0732">Signal</keyword>
<proteinExistence type="predicted"/>
<evidence type="ECO:0000256" key="1">
    <source>
        <dbReference type="SAM" id="SignalP"/>
    </source>
</evidence>
<comment type="caution">
    <text evidence="3">The sequence shown here is derived from an EMBL/GenBank/DDBJ whole genome shotgun (WGS) entry which is preliminary data.</text>
</comment>
<sequence>MKRLAKFFSLTVVFAFAFVSAPIPNAQAAIVSLSSLAPGDLIRGETRNAVYYYGADGFRYVFGNDKVYFTWYDNFDSVKWLTDANLGTIQIGGNATYRPGTRMIKINSDPKTYAVGQGGTLHWVTSEAVAVSMYGSTWNQQIDDVPDSFFSNYQAGSDITDTSQFVPASVRTSVANINVDKSLTLPSVISVGASAYSPIAVTIQAGRTIKFTNNDSAKHTVTADDLTWGSGTMEAGGVFVRRFNDIGVYTFFDSYHPQSTGTIIVQ</sequence>
<feature type="domain" description="EfeO-type cupredoxin-like" evidence="2">
    <location>
        <begin position="189"/>
        <end position="265"/>
    </location>
</feature>
<evidence type="ECO:0000313" key="3">
    <source>
        <dbReference type="EMBL" id="KKW34859.1"/>
    </source>
</evidence>
<accession>A0A0G2AQ34</accession>
<dbReference type="InterPro" id="IPR008972">
    <property type="entry name" value="Cupredoxin"/>
</dbReference>
<dbReference type="PANTHER" id="PTHR36507:SF1">
    <property type="entry name" value="BLL1555 PROTEIN"/>
    <property type="match status" value="1"/>
</dbReference>
<dbReference type="Gene3D" id="2.60.40.420">
    <property type="entry name" value="Cupredoxins - blue copper proteins"/>
    <property type="match status" value="1"/>
</dbReference>
<dbReference type="InterPro" id="IPR028096">
    <property type="entry name" value="EfeO_Cupredoxin"/>
</dbReference>
<reference evidence="3 4" key="1">
    <citation type="journal article" date="2015" name="Nature">
        <title>rRNA introns, odd ribosomes, and small enigmatic genomes across a large radiation of phyla.</title>
        <authorList>
            <person name="Brown C.T."/>
            <person name="Hug L.A."/>
            <person name="Thomas B.C."/>
            <person name="Sharon I."/>
            <person name="Castelle C.J."/>
            <person name="Singh A."/>
            <person name="Wilkins M.J."/>
            <person name="Williams K.H."/>
            <person name="Banfield J.F."/>
        </authorList>
    </citation>
    <scope>NUCLEOTIDE SEQUENCE [LARGE SCALE GENOMIC DNA]</scope>
</reference>
<dbReference type="Pfam" id="PF13473">
    <property type="entry name" value="Cupredoxin_1"/>
    <property type="match status" value="1"/>
</dbReference>
<dbReference type="AlphaFoldDB" id="A0A0G2AQ34"/>
<organism evidence="3 4">
    <name type="scientific">Candidatus Uhrbacteria bacterium GW2011_GWC2_53_7</name>
    <dbReference type="NCBI Taxonomy" id="1618986"/>
    <lineage>
        <taxon>Bacteria</taxon>
        <taxon>Candidatus Uhriibacteriota</taxon>
    </lineage>
</organism>
<dbReference type="PANTHER" id="PTHR36507">
    <property type="entry name" value="BLL1555 PROTEIN"/>
    <property type="match status" value="1"/>
</dbReference>
<protein>
    <submittedName>
        <fullName evidence="3">Multicopper oxidase type 3</fullName>
    </submittedName>
</protein>
<name>A0A0G2AQ34_9BACT</name>
<feature type="signal peptide" evidence="1">
    <location>
        <begin position="1"/>
        <end position="28"/>
    </location>
</feature>
<evidence type="ECO:0000259" key="2">
    <source>
        <dbReference type="Pfam" id="PF13473"/>
    </source>
</evidence>
<dbReference type="SUPFAM" id="SSF49503">
    <property type="entry name" value="Cupredoxins"/>
    <property type="match status" value="1"/>
</dbReference>